<reference evidence="2 3" key="1">
    <citation type="submission" date="2021-12" db="EMBL/GenBank/DDBJ databases">
        <title>High titer production of polyol ester of fatty acids by Rhodotorula paludigena BS15 towards product separation-free biomass refinery.</title>
        <authorList>
            <person name="Mano J."/>
            <person name="Ono H."/>
            <person name="Tanaka T."/>
            <person name="Naito K."/>
            <person name="Sushida H."/>
            <person name="Ike M."/>
            <person name="Tokuyasu K."/>
            <person name="Kitaoka M."/>
        </authorList>
    </citation>
    <scope>NUCLEOTIDE SEQUENCE [LARGE SCALE GENOMIC DNA]</scope>
    <source>
        <strain evidence="2 3">BS15</strain>
    </source>
</reference>
<gene>
    <name evidence="2" type="ORF">Rhopal_001782-T1</name>
</gene>
<feature type="compositionally biased region" description="Low complexity" evidence="1">
    <location>
        <begin position="221"/>
        <end position="245"/>
    </location>
</feature>
<dbReference type="EMBL" id="BQKY01000003">
    <property type="protein sequence ID" value="GJN88811.1"/>
    <property type="molecule type" value="Genomic_DNA"/>
</dbReference>
<dbReference type="Proteomes" id="UP001342314">
    <property type="component" value="Unassembled WGS sequence"/>
</dbReference>
<keyword evidence="3" id="KW-1185">Reference proteome</keyword>
<name>A0AAV5GGW5_9BASI</name>
<proteinExistence type="predicted"/>
<evidence type="ECO:0000313" key="3">
    <source>
        <dbReference type="Proteomes" id="UP001342314"/>
    </source>
</evidence>
<sequence>MPTGRKQPYAPLPTHLPAVLAPASPLPDSFTSTTDSLAARLAHADAPRRQTGARHAAPPALGLPGLVCTAFRGEWSKDEGPSWVRKGRSEAEERVAGEEERAWAELGVQGIPRDEAQFEEWEQVKREWRVRRAPRPTALQKDAQEDTQAPGKTQGKGRTTSTFKVQKQPVLSSLFTSSKPSVSAAASSSASKKRPPSSPPSHPPPPGSSKPALSKRKDDASSASFPSLSSINSAGRQRQSSGSRAEAIAHTRAAEGETEETEPLDGETEEVLFEGGCTQMLLPDPTPSASAHLPSSRLPSHPSAARPSAPTKPREPFSSPGLHHPCAPAALAVSTPYQPQHAARRRRSASAADSHS</sequence>
<evidence type="ECO:0000313" key="2">
    <source>
        <dbReference type="EMBL" id="GJN88811.1"/>
    </source>
</evidence>
<feature type="compositionally biased region" description="Polar residues" evidence="1">
    <location>
        <begin position="146"/>
        <end position="176"/>
    </location>
</feature>
<organism evidence="2 3">
    <name type="scientific">Rhodotorula paludigena</name>
    <dbReference type="NCBI Taxonomy" id="86838"/>
    <lineage>
        <taxon>Eukaryota</taxon>
        <taxon>Fungi</taxon>
        <taxon>Dikarya</taxon>
        <taxon>Basidiomycota</taxon>
        <taxon>Pucciniomycotina</taxon>
        <taxon>Microbotryomycetes</taxon>
        <taxon>Sporidiobolales</taxon>
        <taxon>Sporidiobolaceae</taxon>
        <taxon>Rhodotorula</taxon>
    </lineage>
</organism>
<feature type="compositionally biased region" description="Low complexity" evidence="1">
    <location>
        <begin position="16"/>
        <end position="27"/>
    </location>
</feature>
<feature type="compositionally biased region" description="Pro residues" evidence="1">
    <location>
        <begin position="196"/>
        <end position="208"/>
    </location>
</feature>
<protein>
    <recommendedName>
        <fullName evidence="4">Proteophosphoglycan ppg4</fullName>
    </recommendedName>
</protein>
<feature type="compositionally biased region" description="Basic and acidic residues" evidence="1">
    <location>
        <begin position="87"/>
        <end position="99"/>
    </location>
</feature>
<feature type="compositionally biased region" description="Low complexity" evidence="1">
    <location>
        <begin position="287"/>
        <end position="309"/>
    </location>
</feature>
<accession>A0AAV5GGW5</accession>
<feature type="region of interest" description="Disordered" evidence="1">
    <location>
        <begin position="77"/>
        <end position="99"/>
    </location>
</feature>
<dbReference type="AlphaFoldDB" id="A0AAV5GGW5"/>
<evidence type="ECO:0000256" key="1">
    <source>
        <dbReference type="SAM" id="MobiDB-lite"/>
    </source>
</evidence>
<feature type="compositionally biased region" description="Low complexity" evidence="1">
    <location>
        <begin position="177"/>
        <end position="190"/>
    </location>
</feature>
<feature type="region of interest" description="Disordered" evidence="1">
    <location>
        <begin position="1"/>
        <end position="63"/>
    </location>
</feature>
<feature type="compositionally biased region" description="Acidic residues" evidence="1">
    <location>
        <begin position="256"/>
        <end position="272"/>
    </location>
</feature>
<feature type="region of interest" description="Disordered" evidence="1">
    <location>
        <begin position="123"/>
        <end position="356"/>
    </location>
</feature>
<comment type="caution">
    <text evidence="2">The sequence shown here is derived from an EMBL/GenBank/DDBJ whole genome shotgun (WGS) entry which is preliminary data.</text>
</comment>
<evidence type="ECO:0008006" key="4">
    <source>
        <dbReference type="Google" id="ProtNLM"/>
    </source>
</evidence>